<organism evidence="7 8">
    <name type="scientific">Microbacterium kribbense</name>
    <dbReference type="NCBI Taxonomy" id="433645"/>
    <lineage>
        <taxon>Bacteria</taxon>
        <taxon>Bacillati</taxon>
        <taxon>Actinomycetota</taxon>
        <taxon>Actinomycetes</taxon>
        <taxon>Micrococcales</taxon>
        <taxon>Microbacteriaceae</taxon>
        <taxon>Microbacterium</taxon>
    </lineage>
</organism>
<accession>A0ABP7GS89</accession>
<comment type="similarity">
    <text evidence="2">Belongs to the zinc-containing alcohol dehydrogenase family.</text>
</comment>
<dbReference type="PANTHER" id="PTHR43161:SF9">
    <property type="entry name" value="SORBITOL DEHYDROGENASE"/>
    <property type="match status" value="1"/>
</dbReference>
<keyword evidence="5" id="KW-0560">Oxidoreductase</keyword>
<dbReference type="EMBL" id="BAABAF010000009">
    <property type="protein sequence ID" value="GAA3773028.1"/>
    <property type="molecule type" value="Genomic_DNA"/>
</dbReference>
<dbReference type="Gene3D" id="3.90.180.10">
    <property type="entry name" value="Medium-chain alcohol dehydrogenases, catalytic domain"/>
    <property type="match status" value="1"/>
</dbReference>
<reference evidence="8" key="1">
    <citation type="journal article" date="2019" name="Int. J. Syst. Evol. Microbiol.">
        <title>The Global Catalogue of Microorganisms (GCM) 10K type strain sequencing project: providing services to taxonomists for standard genome sequencing and annotation.</title>
        <authorList>
            <consortium name="The Broad Institute Genomics Platform"/>
            <consortium name="The Broad Institute Genome Sequencing Center for Infectious Disease"/>
            <person name="Wu L."/>
            <person name="Ma J."/>
        </authorList>
    </citation>
    <scope>NUCLEOTIDE SEQUENCE [LARGE SCALE GENOMIC DNA]</scope>
    <source>
        <strain evidence="8">JCM 16950</strain>
    </source>
</reference>
<keyword evidence="3" id="KW-0479">Metal-binding</keyword>
<evidence type="ECO:0000313" key="8">
    <source>
        <dbReference type="Proteomes" id="UP001500540"/>
    </source>
</evidence>
<dbReference type="SUPFAM" id="SSF50129">
    <property type="entry name" value="GroES-like"/>
    <property type="match status" value="1"/>
</dbReference>
<comment type="cofactor">
    <cofactor evidence="1">
        <name>Zn(2+)</name>
        <dbReference type="ChEBI" id="CHEBI:29105"/>
    </cofactor>
</comment>
<dbReference type="SMART" id="SM00829">
    <property type="entry name" value="PKS_ER"/>
    <property type="match status" value="1"/>
</dbReference>
<dbReference type="PANTHER" id="PTHR43161">
    <property type="entry name" value="SORBITOL DEHYDROGENASE"/>
    <property type="match status" value="1"/>
</dbReference>
<evidence type="ECO:0000259" key="6">
    <source>
        <dbReference type="SMART" id="SM00829"/>
    </source>
</evidence>
<keyword evidence="4" id="KW-0862">Zinc</keyword>
<evidence type="ECO:0000256" key="5">
    <source>
        <dbReference type="ARBA" id="ARBA00023002"/>
    </source>
</evidence>
<feature type="domain" description="Enoyl reductase (ER)" evidence="6">
    <location>
        <begin position="7"/>
        <end position="335"/>
    </location>
</feature>
<evidence type="ECO:0000256" key="4">
    <source>
        <dbReference type="ARBA" id="ARBA00022833"/>
    </source>
</evidence>
<dbReference type="InterPro" id="IPR011032">
    <property type="entry name" value="GroES-like_sf"/>
</dbReference>
<evidence type="ECO:0000256" key="1">
    <source>
        <dbReference type="ARBA" id="ARBA00001947"/>
    </source>
</evidence>
<sequence>MKAIVAHAANDVRLDSVGEAIPGRGQVSIVPAYGGICGSDLHYYREGRVGPYVLTEPLVLGHEVVGIVATDTREVGGLVPGTPVAVHPAAYDTASASFRRDRPNISGGVRYLGSAASMPHTQGAFSERLIVDVGQVRPLPSGLPLRRAVLAEPLAVALHALARAGDLTGARVLVSGAGSIGLLAARAALSRGVISVSSCDVLAEPLARAEALGADATYRVGVDEIPAQSFDVVIEASGATAALTQAIRAVASGGTIVQVGMLPGAPAPYALAELVSREIDVRGSFRFDTELDDAIVLLERDPAFDSVITHEFAADQVIEALRVASNGAESSKVVLRLWGDSR</sequence>
<dbReference type="RefSeq" id="WP_344784360.1">
    <property type="nucleotide sequence ID" value="NZ_BAABAF010000009.1"/>
</dbReference>
<proteinExistence type="inferred from homology"/>
<dbReference type="Pfam" id="PF08240">
    <property type="entry name" value="ADH_N"/>
    <property type="match status" value="1"/>
</dbReference>
<dbReference type="SUPFAM" id="SSF51735">
    <property type="entry name" value="NAD(P)-binding Rossmann-fold domains"/>
    <property type="match status" value="1"/>
</dbReference>
<dbReference type="InterPro" id="IPR036291">
    <property type="entry name" value="NAD(P)-bd_dom_sf"/>
</dbReference>
<gene>
    <name evidence="7" type="ORF">GCM10022240_26250</name>
</gene>
<dbReference type="InterPro" id="IPR013154">
    <property type="entry name" value="ADH-like_N"/>
</dbReference>
<dbReference type="InterPro" id="IPR020843">
    <property type="entry name" value="ER"/>
</dbReference>
<dbReference type="Gene3D" id="3.40.50.720">
    <property type="entry name" value="NAD(P)-binding Rossmann-like Domain"/>
    <property type="match status" value="1"/>
</dbReference>
<dbReference type="Proteomes" id="UP001500540">
    <property type="component" value="Unassembled WGS sequence"/>
</dbReference>
<evidence type="ECO:0000256" key="3">
    <source>
        <dbReference type="ARBA" id="ARBA00022723"/>
    </source>
</evidence>
<dbReference type="InterPro" id="IPR013149">
    <property type="entry name" value="ADH-like_C"/>
</dbReference>
<evidence type="ECO:0000256" key="2">
    <source>
        <dbReference type="ARBA" id="ARBA00008072"/>
    </source>
</evidence>
<name>A0ABP7GS89_9MICO</name>
<keyword evidence="8" id="KW-1185">Reference proteome</keyword>
<dbReference type="Pfam" id="PF00107">
    <property type="entry name" value="ADH_zinc_N"/>
    <property type="match status" value="1"/>
</dbReference>
<dbReference type="CDD" id="cd08232">
    <property type="entry name" value="idonate-5-DH"/>
    <property type="match status" value="1"/>
</dbReference>
<comment type="caution">
    <text evidence="7">The sequence shown here is derived from an EMBL/GenBank/DDBJ whole genome shotgun (WGS) entry which is preliminary data.</text>
</comment>
<evidence type="ECO:0000313" key="7">
    <source>
        <dbReference type="EMBL" id="GAA3773028.1"/>
    </source>
</evidence>
<protein>
    <submittedName>
        <fullName evidence="7">L-idonate 5-dehydrogenase</fullName>
    </submittedName>
</protein>